<organism evidence="2 3">
    <name type="scientific">Halogranum amylolyticum</name>
    <dbReference type="NCBI Taxonomy" id="660520"/>
    <lineage>
        <taxon>Archaea</taxon>
        <taxon>Methanobacteriati</taxon>
        <taxon>Methanobacteriota</taxon>
        <taxon>Stenosarchaea group</taxon>
        <taxon>Halobacteria</taxon>
        <taxon>Halobacteriales</taxon>
        <taxon>Haloferacaceae</taxon>
    </lineage>
</organism>
<dbReference type="RefSeq" id="WP_089823204.1">
    <property type="nucleotide sequence ID" value="NZ_FODV01000004.1"/>
</dbReference>
<dbReference type="Proteomes" id="UP000199126">
    <property type="component" value="Unassembled WGS sequence"/>
</dbReference>
<dbReference type="InterPro" id="IPR012349">
    <property type="entry name" value="Split_barrel_FMN-bd"/>
</dbReference>
<evidence type="ECO:0000313" key="2">
    <source>
        <dbReference type="EMBL" id="SEO66857.1"/>
    </source>
</evidence>
<name>A0A1H8RKR6_9EURY</name>
<dbReference type="SUPFAM" id="SSF50475">
    <property type="entry name" value="FMN-binding split barrel"/>
    <property type="match status" value="1"/>
</dbReference>
<sequence length="155" mass="17499">MEDVRSVEMNDEERDEFLGSGGTGVASFPREEGESPYTVPVSYGYDSEKSDFYFRLSFGPESEKEGVVGDRKPMSFVTYDETDTGWQSVVASGKLQEVTEAAIDSAVVTAMRRVHIPLVDVFDRNPREIEFRFFRLNPEELHGKREARTEADGGR</sequence>
<dbReference type="Pfam" id="PF12900">
    <property type="entry name" value="Pyridox_ox_2"/>
    <property type="match status" value="1"/>
</dbReference>
<keyword evidence="3" id="KW-1185">Reference proteome</keyword>
<feature type="region of interest" description="Disordered" evidence="1">
    <location>
        <begin position="1"/>
        <end position="36"/>
    </location>
</feature>
<dbReference type="OrthoDB" id="953at2157"/>
<protein>
    <recommendedName>
        <fullName evidence="4">Pyridoxamine 5'-phosphate oxidase</fullName>
    </recommendedName>
</protein>
<dbReference type="EMBL" id="FODV01000004">
    <property type="protein sequence ID" value="SEO66857.1"/>
    <property type="molecule type" value="Genomic_DNA"/>
</dbReference>
<dbReference type="AlphaFoldDB" id="A0A1H8RKR6"/>
<dbReference type="Gene3D" id="2.30.110.10">
    <property type="entry name" value="Electron Transport, Fmn-binding Protein, Chain A"/>
    <property type="match status" value="1"/>
</dbReference>
<evidence type="ECO:0000313" key="3">
    <source>
        <dbReference type="Proteomes" id="UP000199126"/>
    </source>
</evidence>
<accession>A0A1H8RKR6</accession>
<evidence type="ECO:0000256" key="1">
    <source>
        <dbReference type="SAM" id="MobiDB-lite"/>
    </source>
</evidence>
<evidence type="ECO:0008006" key="4">
    <source>
        <dbReference type="Google" id="ProtNLM"/>
    </source>
</evidence>
<gene>
    <name evidence="2" type="ORF">SAMN04487948_10477</name>
</gene>
<dbReference type="InterPro" id="IPR024747">
    <property type="entry name" value="Pyridox_Oxase-rel"/>
</dbReference>
<reference evidence="3" key="1">
    <citation type="submission" date="2016-10" db="EMBL/GenBank/DDBJ databases">
        <authorList>
            <person name="Varghese N."/>
            <person name="Submissions S."/>
        </authorList>
    </citation>
    <scope>NUCLEOTIDE SEQUENCE [LARGE SCALE GENOMIC DNA]</scope>
    <source>
        <strain evidence="3">CGMCC 1.10121</strain>
    </source>
</reference>
<proteinExistence type="predicted"/>